<feature type="transmembrane region" description="Helical" evidence="10">
    <location>
        <begin position="115"/>
        <end position="134"/>
    </location>
</feature>
<dbReference type="InterPro" id="IPR006153">
    <property type="entry name" value="Cation/H_exchanger_TM"/>
</dbReference>
<keyword evidence="3" id="KW-0813">Transport</keyword>
<evidence type="ECO:0000256" key="2">
    <source>
        <dbReference type="ARBA" id="ARBA00005551"/>
    </source>
</evidence>
<keyword evidence="7" id="KW-0406">Ion transport</keyword>
<feature type="transmembrane region" description="Helical" evidence="10">
    <location>
        <begin position="143"/>
        <end position="164"/>
    </location>
</feature>
<feature type="region of interest" description="Disordered" evidence="9">
    <location>
        <begin position="370"/>
        <end position="389"/>
    </location>
</feature>
<organism evidence="12 13">
    <name type="scientific">Kutzneria buriramensis</name>
    <dbReference type="NCBI Taxonomy" id="1045776"/>
    <lineage>
        <taxon>Bacteria</taxon>
        <taxon>Bacillati</taxon>
        <taxon>Actinomycetota</taxon>
        <taxon>Actinomycetes</taxon>
        <taxon>Pseudonocardiales</taxon>
        <taxon>Pseudonocardiaceae</taxon>
        <taxon>Kutzneria</taxon>
    </lineage>
</organism>
<feature type="transmembrane region" description="Helical" evidence="10">
    <location>
        <begin position="88"/>
        <end position="109"/>
    </location>
</feature>
<feature type="compositionally biased region" description="Low complexity" evidence="9">
    <location>
        <begin position="370"/>
        <end position="382"/>
    </location>
</feature>
<evidence type="ECO:0000313" key="13">
    <source>
        <dbReference type="Proteomes" id="UP000256269"/>
    </source>
</evidence>
<dbReference type="GO" id="GO:1902600">
    <property type="term" value="P:proton transmembrane transport"/>
    <property type="evidence" value="ECO:0007669"/>
    <property type="project" value="InterPro"/>
</dbReference>
<feature type="transmembrane region" description="Helical" evidence="10">
    <location>
        <begin position="54"/>
        <end position="76"/>
    </location>
</feature>
<evidence type="ECO:0000256" key="9">
    <source>
        <dbReference type="SAM" id="MobiDB-lite"/>
    </source>
</evidence>
<feature type="transmembrane region" description="Helical" evidence="10">
    <location>
        <begin position="262"/>
        <end position="282"/>
    </location>
</feature>
<feature type="transmembrane region" description="Helical" evidence="10">
    <location>
        <begin position="350"/>
        <end position="368"/>
    </location>
</feature>
<reference evidence="12 13" key="1">
    <citation type="submission" date="2018-08" db="EMBL/GenBank/DDBJ databases">
        <title>Genomic Encyclopedia of Archaeal and Bacterial Type Strains, Phase II (KMG-II): from individual species to whole genera.</title>
        <authorList>
            <person name="Goeker M."/>
        </authorList>
    </citation>
    <scope>NUCLEOTIDE SEQUENCE [LARGE SCALE GENOMIC DNA]</scope>
    <source>
        <strain evidence="12 13">DSM 45791</strain>
    </source>
</reference>
<gene>
    <name evidence="12" type="ORF">BCF44_10660</name>
</gene>
<dbReference type="PANTHER" id="PTHR43562:SF1">
    <property type="entry name" value="NA(+)_H(+) ANTIPORTER YJBQ-RELATED"/>
    <property type="match status" value="1"/>
</dbReference>
<dbReference type="AlphaFoldDB" id="A0A3E0HL13"/>
<evidence type="ECO:0000256" key="10">
    <source>
        <dbReference type="SAM" id="Phobius"/>
    </source>
</evidence>
<feature type="transmembrane region" description="Helical" evidence="10">
    <location>
        <begin position="217"/>
        <end position="250"/>
    </location>
</feature>
<proteinExistence type="inferred from homology"/>
<dbReference type="PANTHER" id="PTHR43562">
    <property type="entry name" value="NAPA-TYPE SODIUM/HYDROGEN ANTIPORTER"/>
    <property type="match status" value="1"/>
</dbReference>
<dbReference type="EMBL" id="QUNO01000006">
    <property type="protein sequence ID" value="REH46896.1"/>
    <property type="molecule type" value="Genomic_DNA"/>
</dbReference>
<keyword evidence="13" id="KW-1185">Reference proteome</keyword>
<dbReference type="RefSeq" id="WP_116175583.1">
    <property type="nucleotide sequence ID" value="NZ_CP144375.1"/>
</dbReference>
<evidence type="ECO:0000256" key="3">
    <source>
        <dbReference type="ARBA" id="ARBA00022448"/>
    </source>
</evidence>
<evidence type="ECO:0000256" key="6">
    <source>
        <dbReference type="ARBA" id="ARBA00022989"/>
    </source>
</evidence>
<feature type="transmembrane region" description="Helical" evidence="10">
    <location>
        <begin position="176"/>
        <end position="196"/>
    </location>
</feature>
<keyword evidence="5 10" id="KW-0812">Transmembrane</keyword>
<dbReference type="GO" id="GO:0015297">
    <property type="term" value="F:antiporter activity"/>
    <property type="evidence" value="ECO:0007669"/>
    <property type="project" value="UniProtKB-KW"/>
</dbReference>
<dbReference type="Proteomes" id="UP000256269">
    <property type="component" value="Unassembled WGS sequence"/>
</dbReference>
<feature type="domain" description="Cation/H+ exchanger transmembrane" evidence="11">
    <location>
        <begin position="18"/>
        <end position="362"/>
    </location>
</feature>
<comment type="caution">
    <text evidence="12">The sequence shown here is derived from an EMBL/GenBank/DDBJ whole genome shotgun (WGS) entry which is preliminary data.</text>
</comment>
<dbReference type="InterPro" id="IPR038770">
    <property type="entry name" value="Na+/solute_symporter_sf"/>
</dbReference>
<evidence type="ECO:0000256" key="5">
    <source>
        <dbReference type="ARBA" id="ARBA00022692"/>
    </source>
</evidence>
<name>A0A3E0HL13_9PSEU</name>
<feature type="transmembrane region" description="Helical" evidence="10">
    <location>
        <begin position="320"/>
        <end position="338"/>
    </location>
</feature>
<accession>A0A3E0HL13</accession>
<dbReference type="GO" id="GO:0016020">
    <property type="term" value="C:membrane"/>
    <property type="evidence" value="ECO:0007669"/>
    <property type="project" value="UniProtKB-SubCell"/>
</dbReference>
<evidence type="ECO:0000313" key="12">
    <source>
        <dbReference type="EMBL" id="REH46896.1"/>
    </source>
</evidence>
<protein>
    <submittedName>
        <fullName evidence="12">Kef-type K+ transport system membrane component KefB</fullName>
    </submittedName>
</protein>
<keyword evidence="8 10" id="KW-0472">Membrane</keyword>
<keyword evidence="6 10" id="KW-1133">Transmembrane helix</keyword>
<dbReference type="Gene3D" id="1.20.1530.20">
    <property type="match status" value="1"/>
</dbReference>
<evidence type="ECO:0000256" key="8">
    <source>
        <dbReference type="ARBA" id="ARBA00023136"/>
    </source>
</evidence>
<keyword evidence="4" id="KW-0050">Antiport</keyword>
<evidence type="ECO:0000259" key="11">
    <source>
        <dbReference type="Pfam" id="PF00999"/>
    </source>
</evidence>
<feature type="transmembrane region" description="Helical" evidence="10">
    <location>
        <begin position="294"/>
        <end position="314"/>
    </location>
</feature>
<evidence type="ECO:0000256" key="4">
    <source>
        <dbReference type="ARBA" id="ARBA00022449"/>
    </source>
</evidence>
<dbReference type="Pfam" id="PF00999">
    <property type="entry name" value="Na_H_Exchanger"/>
    <property type="match status" value="1"/>
</dbReference>
<sequence>MSLFTLALVLAVGLAGPLLATPKRFRVPVVVGEIAFGVVLGRTGLGWVDADEPALSFLASAGFALVMLVAGSHVPLRNAALRVALRRGALLAGLVGVLAVPAGLGVAALTGTGHGLLYAVLLASSSAALVMPVIDEKGLDTPAAIATIVHVAIADTACIVLLPLAEDPSRAGRAGLGALAVIGVGAAWFAAMRWLRARGVTERVHKLSKRRHFGIELRIALISVFGLAGLAQLVGVSVMLAGFVIGLALAAEGEPRRLARQLFAVADGFLGPVFFVWLGASLDLRALASQPRMIILALLLAVATVMVHAAARLLGQPLPLALLAGAQMGVPVAAVTIGTRANLLESGEGGAILAAAMVSVAVTAWAATRAAGSPGPAPSTGGDTRRDTS</sequence>
<comment type="similarity">
    <text evidence="2">Belongs to the monovalent cation:proton antiporter 2 (CPA2) transporter (TC 2.A.37) family.</text>
</comment>
<evidence type="ECO:0000256" key="1">
    <source>
        <dbReference type="ARBA" id="ARBA00004141"/>
    </source>
</evidence>
<comment type="subcellular location">
    <subcellularLocation>
        <location evidence="1">Membrane</location>
        <topology evidence="1">Multi-pass membrane protein</topology>
    </subcellularLocation>
</comment>
<dbReference type="OrthoDB" id="4413712at2"/>
<evidence type="ECO:0000256" key="7">
    <source>
        <dbReference type="ARBA" id="ARBA00023065"/>
    </source>
</evidence>